<evidence type="ECO:0000256" key="11">
    <source>
        <dbReference type="ARBA" id="ARBA00023145"/>
    </source>
</evidence>
<comment type="similarity">
    <text evidence="3">Belongs to the peptidase M36 family.</text>
</comment>
<accession>A0A7K1TC48</accession>
<dbReference type="InterPro" id="IPR046450">
    <property type="entry name" value="PA_dom_sf"/>
</dbReference>
<keyword evidence="8" id="KW-0378">Hydrolase</keyword>
<feature type="chain" id="PRO_5029665621" evidence="13">
    <location>
        <begin position="28"/>
        <end position="948"/>
    </location>
</feature>
<evidence type="ECO:0000256" key="13">
    <source>
        <dbReference type="SAM" id="SignalP"/>
    </source>
</evidence>
<evidence type="ECO:0000256" key="3">
    <source>
        <dbReference type="ARBA" id="ARBA00006006"/>
    </source>
</evidence>
<sequence length="948" mass="99661">MTLFSTHSGYRTLALAVALALPGLAAAQQGIPTAQALSSFAAKAKAQGLNAADVADVLVTNSYFDASIGVTHTYFQQRVNGIAIFNAFGAVHTDQSGKVLFTNQDFVVGAAAKAGSPTPALTAEQAVVATSVALGLPRPVDLRPVIEARMADGIVFNKAGISESDIPVRLMYTRVGDKLVLVWNVSIAQLDQQHHWNARVDAQTGRLVEQNDYVVSEQTTFNQFRQHAENKRHKALAFDQPAAAASVLSPTSTTAANSVTAVAFPLESPNQGARTVVPLPAVGNTYSPYGWQVAQAPAGTFPDTYSFLSTGKYLTRGNNVAAYDDNSSTASGASTANYNSSTTSPDGGPTLNFDFPFTQSTGPRNNLNASTANLFYVNNMMHDVMLAHGFDEVSGNFQFKNATGLGAGADPVRAESQDGSGRNNANFGTPVDGSAPTMQMYLWDNQTNTLTITGTGTGAAGVAGTYPFSTVSFGPTLAKKPLAGKLVLVNDGVSPDGGDHGCKTYTNAAAVSGNIAFIQRGACPQLQLTPKMSNAFATKVKIAQAAGATGVIVFDSLATTNQVSFGGTDTVGIRIPSIFISGADGFKLRAAILSGATLNGSAVTVTGADWDGSFDNGIVSHEYGHGISNRLTGTKFNSSSCLIGNVGTTAAPIYTQQMGEGWSDFFALWMTTKPGDIGSAKRYVGTYVEGQNSTTGTGIRTKPYTTDFSANGNNLTYGAISSTSQYGTGYQESHALGEIWTSVLWDLNWQFIYKYGYNADFYAATGGNNKMLKLVLDACKLQVCNPGFLDGRDAILRADTLTNRAANADIIWNVFARRGMGYSALPGDRVNGTARNTGVKDGFDVPPKAKVLVLSNQNSIVAGSALEAYPNPAQDLLTVRTQLSSSAPVQVAVLDLLGKTVVQSVAVPAAKMQQTGVELNTSRLATGIYVVRVVTTEGTYTTKVTIQH</sequence>
<keyword evidence="5" id="KW-0645">Protease</keyword>
<keyword evidence="11" id="KW-0865">Zymogen</keyword>
<reference evidence="17 18" key="1">
    <citation type="submission" date="2019-12" db="EMBL/GenBank/DDBJ databases">
        <title>Hymenobacter sp. HMF4947 Genome sequencing and assembly.</title>
        <authorList>
            <person name="Kang H."/>
            <person name="Cha I."/>
            <person name="Kim H."/>
            <person name="Joh K."/>
        </authorList>
    </citation>
    <scope>NUCLEOTIDE SEQUENCE [LARGE SCALE GENOMIC DNA]</scope>
    <source>
        <strain evidence="17 18">HMF4947</strain>
    </source>
</reference>
<feature type="signal peptide" evidence="13">
    <location>
        <begin position="1"/>
        <end position="27"/>
    </location>
</feature>
<dbReference type="GO" id="GO:0004222">
    <property type="term" value="F:metalloendopeptidase activity"/>
    <property type="evidence" value="ECO:0007669"/>
    <property type="project" value="InterPro"/>
</dbReference>
<evidence type="ECO:0000313" key="18">
    <source>
        <dbReference type="Proteomes" id="UP000441336"/>
    </source>
</evidence>
<feature type="compositionally biased region" description="Polar residues" evidence="12">
    <location>
        <begin position="417"/>
        <end position="427"/>
    </location>
</feature>
<feature type="compositionally biased region" description="Low complexity" evidence="12">
    <location>
        <begin position="326"/>
        <end position="344"/>
    </location>
</feature>
<evidence type="ECO:0000256" key="4">
    <source>
        <dbReference type="ARBA" id="ARBA00022525"/>
    </source>
</evidence>
<protein>
    <submittedName>
        <fullName evidence="17">T9SS type A sorting domain-containing protein</fullName>
    </submittedName>
</protein>
<evidence type="ECO:0000259" key="16">
    <source>
        <dbReference type="Pfam" id="PF18962"/>
    </source>
</evidence>
<evidence type="ECO:0000256" key="12">
    <source>
        <dbReference type="SAM" id="MobiDB-lite"/>
    </source>
</evidence>
<feature type="domain" description="Secretion system C-terminal sorting" evidence="16">
    <location>
        <begin position="869"/>
        <end position="946"/>
    </location>
</feature>
<dbReference type="PANTHER" id="PTHR33478">
    <property type="entry name" value="EXTRACELLULAR METALLOPROTEINASE MEP"/>
    <property type="match status" value="1"/>
</dbReference>
<dbReference type="Pfam" id="PF18962">
    <property type="entry name" value="Por_Secre_tail"/>
    <property type="match status" value="1"/>
</dbReference>
<keyword evidence="18" id="KW-1185">Reference proteome</keyword>
<dbReference type="PANTHER" id="PTHR33478:SF1">
    <property type="entry name" value="EXTRACELLULAR METALLOPROTEINASE MEP"/>
    <property type="match status" value="1"/>
</dbReference>
<evidence type="ECO:0000259" key="15">
    <source>
        <dbReference type="Pfam" id="PF07504"/>
    </source>
</evidence>
<evidence type="ECO:0000256" key="2">
    <source>
        <dbReference type="ARBA" id="ARBA00004613"/>
    </source>
</evidence>
<name>A0A7K1TC48_9BACT</name>
<gene>
    <name evidence="17" type="ORF">GO988_06500</name>
</gene>
<evidence type="ECO:0000256" key="8">
    <source>
        <dbReference type="ARBA" id="ARBA00022801"/>
    </source>
</evidence>
<keyword evidence="4" id="KW-0964">Secreted</keyword>
<keyword evidence="9" id="KW-0862">Zinc</keyword>
<dbReference type="Pfam" id="PF02225">
    <property type="entry name" value="PA"/>
    <property type="match status" value="1"/>
</dbReference>
<evidence type="ECO:0000313" key="17">
    <source>
        <dbReference type="EMBL" id="MVN75969.1"/>
    </source>
</evidence>
<comment type="cofactor">
    <cofactor evidence="1">
        <name>Zn(2+)</name>
        <dbReference type="ChEBI" id="CHEBI:29105"/>
    </cofactor>
</comment>
<dbReference type="InterPro" id="IPR003137">
    <property type="entry name" value="PA_domain"/>
</dbReference>
<dbReference type="SUPFAM" id="SSF55486">
    <property type="entry name" value="Metalloproteases ('zincins'), catalytic domain"/>
    <property type="match status" value="1"/>
</dbReference>
<feature type="domain" description="FTP" evidence="15">
    <location>
        <begin position="59"/>
        <end position="105"/>
    </location>
</feature>
<comment type="caution">
    <text evidence="17">The sequence shown here is derived from an EMBL/GenBank/DDBJ whole genome shotgun (WGS) entry which is preliminary data.</text>
</comment>
<proteinExistence type="inferred from homology"/>
<dbReference type="AlphaFoldDB" id="A0A7K1TC48"/>
<dbReference type="Gene3D" id="1.10.390.10">
    <property type="entry name" value="Neutral Protease Domain 2"/>
    <property type="match status" value="1"/>
</dbReference>
<evidence type="ECO:0000259" key="14">
    <source>
        <dbReference type="Pfam" id="PF02225"/>
    </source>
</evidence>
<dbReference type="InterPro" id="IPR027268">
    <property type="entry name" value="Peptidase_M4/M1_CTD_sf"/>
</dbReference>
<keyword evidence="10" id="KW-0482">Metalloprotease</keyword>
<evidence type="ECO:0000256" key="10">
    <source>
        <dbReference type="ARBA" id="ARBA00023049"/>
    </source>
</evidence>
<feature type="region of interest" description="Disordered" evidence="12">
    <location>
        <begin position="410"/>
        <end position="431"/>
    </location>
</feature>
<keyword evidence="7 13" id="KW-0732">Signal</keyword>
<dbReference type="InterPro" id="IPR050371">
    <property type="entry name" value="Fungal_virulence_M36"/>
</dbReference>
<organism evidence="17 18">
    <name type="scientific">Hymenobacter ginkgonis</name>
    <dbReference type="NCBI Taxonomy" id="2682976"/>
    <lineage>
        <taxon>Bacteria</taxon>
        <taxon>Pseudomonadati</taxon>
        <taxon>Bacteroidota</taxon>
        <taxon>Cytophagia</taxon>
        <taxon>Cytophagales</taxon>
        <taxon>Hymenobacteraceae</taxon>
        <taxon>Hymenobacter</taxon>
    </lineage>
</organism>
<dbReference type="InterPro" id="IPR026444">
    <property type="entry name" value="Secre_tail"/>
</dbReference>
<evidence type="ECO:0000256" key="6">
    <source>
        <dbReference type="ARBA" id="ARBA00022723"/>
    </source>
</evidence>
<dbReference type="Proteomes" id="UP000441336">
    <property type="component" value="Unassembled WGS sequence"/>
</dbReference>
<evidence type="ECO:0000256" key="7">
    <source>
        <dbReference type="ARBA" id="ARBA00022729"/>
    </source>
</evidence>
<feature type="domain" description="PA" evidence="14">
    <location>
        <begin position="484"/>
        <end position="587"/>
    </location>
</feature>
<dbReference type="Pfam" id="PF07504">
    <property type="entry name" value="FTP"/>
    <property type="match status" value="1"/>
</dbReference>
<dbReference type="Gene3D" id="3.10.170.10">
    <property type="match status" value="1"/>
</dbReference>
<evidence type="ECO:0000256" key="5">
    <source>
        <dbReference type="ARBA" id="ARBA00022670"/>
    </source>
</evidence>
<dbReference type="InterPro" id="IPR011096">
    <property type="entry name" value="FTP_domain"/>
</dbReference>
<keyword evidence="6" id="KW-0479">Metal-binding</keyword>
<dbReference type="GO" id="GO:0005615">
    <property type="term" value="C:extracellular space"/>
    <property type="evidence" value="ECO:0007669"/>
    <property type="project" value="InterPro"/>
</dbReference>
<evidence type="ECO:0000256" key="1">
    <source>
        <dbReference type="ARBA" id="ARBA00001947"/>
    </source>
</evidence>
<dbReference type="CDD" id="cd09596">
    <property type="entry name" value="M36"/>
    <property type="match status" value="1"/>
</dbReference>
<dbReference type="RefSeq" id="WP_157563262.1">
    <property type="nucleotide sequence ID" value="NZ_WQKZ01000002.1"/>
</dbReference>
<dbReference type="GO" id="GO:0008270">
    <property type="term" value="F:zinc ion binding"/>
    <property type="evidence" value="ECO:0007669"/>
    <property type="project" value="InterPro"/>
</dbReference>
<dbReference type="NCBIfam" id="TIGR04183">
    <property type="entry name" value="Por_Secre_tail"/>
    <property type="match status" value="1"/>
</dbReference>
<evidence type="ECO:0000256" key="9">
    <source>
        <dbReference type="ARBA" id="ARBA00022833"/>
    </source>
</evidence>
<dbReference type="EMBL" id="WQKZ01000002">
    <property type="protein sequence ID" value="MVN75969.1"/>
    <property type="molecule type" value="Genomic_DNA"/>
</dbReference>
<dbReference type="Gene3D" id="3.50.30.30">
    <property type="match status" value="1"/>
</dbReference>
<dbReference type="SUPFAM" id="SSF52025">
    <property type="entry name" value="PA domain"/>
    <property type="match status" value="1"/>
</dbReference>
<comment type="subcellular location">
    <subcellularLocation>
        <location evidence="2">Secreted</location>
    </subcellularLocation>
</comment>
<dbReference type="Pfam" id="PF02128">
    <property type="entry name" value="Peptidase_M36"/>
    <property type="match status" value="1"/>
</dbReference>
<dbReference type="GO" id="GO:0006508">
    <property type="term" value="P:proteolysis"/>
    <property type="evidence" value="ECO:0007669"/>
    <property type="project" value="UniProtKB-KW"/>
</dbReference>
<feature type="region of interest" description="Disordered" evidence="12">
    <location>
        <begin position="324"/>
        <end position="364"/>
    </location>
</feature>
<dbReference type="InterPro" id="IPR001842">
    <property type="entry name" value="Peptidase_M36"/>
</dbReference>
<dbReference type="CDD" id="cd04818">
    <property type="entry name" value="PA_subtilisin_1"/>
    <property type="match status" value="1"/>
</dbReference>